<evidence type="ECO:0000256" key="1">
    <source>
        <dbReference type="SAM" id="SignalP"/>
    </source>
</evidence>
<organism evidence="2 3">
    <name type="scientific">Collybiopsis confluens</name>
    <dbReference type="NCBI Taxonomy" id="2823264"/>
    <lineage>
        <taxon>Eukaryota</taxon>
        <taxon>Fungi</taxon>
        <taxon>Dikarya</taxon>
        <taxon>Basidiomycota</taxon>
        <taxon>Agaricomycotina</taxon>
        <taxon>Agaricomycetes</taxon>
        <taxon>Agaricomycetidae</taxon>
        <taxon>Agaricales</taxon>
        <taxon>Marasmiineae</taxon>
        <taxon>Omphalotaceae</taxon>
        <taxon>Collybiopsis</taxon>
    </lineage>
</organism>
<sequence length="260" mass="28092">MFSLKKLISAACLAQSFLRGVKATGAIFPLYIYPNDDCSAWSEVFSSITANPTLPITLIINPNSGPTTDPNYPYTCFQQAKTLSSNLRTVGYVPTGYGTGRTSSAVLADVSTYLNWPTAYRPSGIFFDETNATSDFFNLYSTYASSVRQSIPSGSIVILNPGTNVADSRFFSIANAIVTSEQFYDDFSFPSSLIINSTEPASKQIVILHDGPSTLPTSLIQQLSAGGIASTFITNEPQADAYNNVPSYWGPFVDELANLQ</sequence>
<feature type="signal peptide" evidence="1">
    <location>
        <begin position="1"/>
        <end position="23"/>
    </location>
</feature>
<dbReference type="PANTHER" id="PTHR35040">
    <property type="match status" value="1"/>
</dbReference>
<dbReference type="InterPro" id="IPR021986">
    <property type="entry name" value="Spherulin4"/>
</dbReference>
<reference evidence="2 3" key="1">
    <citation type="journal article" date="2020" name="ISME J.">
        <title>Uncovering the hidden diversity of litter-decomposition mechanisms in mushroom-forming fungi.</title>
        <authorList>
            <person name="Floudas D."/>
            <person name="Bentzer J."/>
            <person name="Ahren D."/>
            <person name="Johansson T."/>
            <person name="Persson P."/>
            <person name="Tunlid A."/>
        </authorList>
    </citation>
    <scope>NUCLEOTIDE SEQUENCE [LARGE SCALE GENOMIC DNA]</scope>
    <source>
        <strain evidence="2 3">CBS 406.79</strain>
    </source>
</reference>
<comment type="caution">
    <text evidence="2">The sequence shown here is derived from an EMBL/GenBank/DDBJ whole genome shotgun (WGS) entry which is preliminary data.</text>
</comment>
<dbReference type="AlphaFoldDB" id="A0A8H5CJZ8"/>
<dbReference type="Pfam" id="PF12138">
    <property type="entry name" value="Spherulin4"/>
    <property type="match status" value="1"/>
</dbReference>
<dbReference type="Proteomes" id="UP000518752">
    <property type="component" value="Unassembled WGS sequence"/>
</dbReference>
<dbReference type="OrthoDB" id="5342184at2759"/>
<dbReference type="EMBL" id="JAACJN010000469">
    <property type="protein sequence ID" value="KAF5343157.1"/>
    <property type="molecule type" value="Genomic_DNA"/>
</dbReference>
<evidence type="ECO:0000313" key="2">
    <source>
        <dbReference type="EMBL" id="KAF5343157.1"/>
    </source>
</evidence>
<protein>
    <recommendedName>
        <fullName evidence="4">Spherulin 4</fullName>
    </recommendedName>
</protein>
<feature type="chain" id="PRO_5034107651" description="Spherulin 4" evidence="1">
    <location>
        <begin position="24"/>
        <end position="260"/>
    </location>
</feature>
<proteinExistence type="predicted"/>
<evidence type="ECO:0000313" key="3">
    <source>
        <dbReference type="Proteomes" id="UP000518752"/>
    </source>
</evidence>
<accession>A0A8H5CJZ8</accession>
<keyword evidence="3" id="KW-1185">Reference proteome</keyword>
<evidence type="ECO:0008006" key="4">
    <source>
        <dbReference type="Google" id="ProtNLM"/>
    </source>
</evidence>
<gene>
    <name evidence="2" type="ORF">D9757_014202</name>
</gene>
<dbReference type="PANTHER" id="PTHR35040:SF9">
    <property type="entry name" value="4-LIKE CELL SURFACE PROTEIN, PUTATIVE (AFU_ORTHOLOGUE AFUA_4G14080)-RELATED"/>
    <property type="match status" value="1"/>
</dbReference>
<keyword evidence="1" id="KW-0732">Signal</keyword>
<name>A0A8H5CJZ8_9AGAR</name>